<dbReference type="PANTHER" id="PTHR34449:SF2">
    <property type="entry name" value="RHO TERMINATION FACTOR"/>
    <property type="match status" value="1"/>
</dbReference>
<sequence>MKAVVIVHSYSSFLQFPSFLSFSGQSRLGKPFCSLKVIIRNLCWGFDDFECATCVAIPLLLHRVVFRRNETADGPSLFDFQRDFPRLTVSSIRSDGDGNRRCRPPQRSSASRRASEEDENETAQSSNGKKSNSSNQEEIIALFRRIQSAISKDESVNTKRNTNLSDDTNSPESILEVLRKSRKQVKGDADKTSNKEGDKVLTRRRGVPKKEQGVKTSPPVADSKSTRLPSKFGKKSPIPSPSTSRERILELNNEALQARAGSELKLPRIEEMKLTELKELAKSRGIKGYSKLKKIELVELLRQLQYLGDIVINGSITFLAFNYAYEVYSLMNRGETRQGRFKGGHELKIRTIKCSRHGIEVVVEDVVRPLDGGLVRCPLFRCGSAMDDRRNTYRNFFLGVCRTAESEGRPINFGDLIPSSCVLHRLSEELFTLVSPALNTWREVRELMVSEGGSWTSVRSEDLPEGLSDRDEVDSDGLDRYRRKYQIPEDVILRIPESDEVACSSRYGDVAFYEADFNAGIRFPMQPLMRELLDRLNLSPGQLAPNAWRTVVGSMVMWKVLSDGKDDLTIDELLFCYKPCQIPASPGFWSLNMRQRGLKLIVGTPSSNREWKDNYVFVCGDNWESLQCEKDDNFIPVRREWGMPSSSALKRPKLNSDGHNRVLRALHHNEHHFKHFIRPELLALYSFGPEPSEAVLSLQEINQKRMATAKLNREKLKKMMMSQQDEAPLVIGKKRKVDSSSKRATDERSLPPPPPVQKPSAPEPVPTSPVEVVEISAEPSSSRSLEKVPTLPRDASLACRRAKSVVTKDDVGEYDKVNTDVVKVAGVHSLMKGLTELTVIANRCIQWEEALLKHKVQLLEAAQANQRLTALVNELTLDRDRVVGEMSSLKADMAKKDEDLKKALDGARRSDEQVKMLASQLEGARVSAVEEFKSSEAYDDVNTKYFLSGFNLLNKQAKEKFPELNFDVFQPFDDDESTMPADEGNVETLANDPQMDDDATS</sequence>
<feature type="region of interest" description="Disordered" evidence="1">
    <location>
        <begin position="971"/>
        <end position="1001"/>
    </location>
</feature>
<feature type="compositionally biased region" description="Basic and acidic residues" evidence="1">
    <location>
        <begin position="737"/>
        <end position="749"/>
    </location>
</feature>
<evidence type="ECO:0000313" key="3">
    <source>
        <dbReference type="EMBL" id="SPD28513.1"/>
    </source>
</evidence>
<feature type="compositionally biased region" description="Basic and acidic residues" evidence="1">
    <location>
        <begin position="185"/>
        <end position="201"/>
    </location>
</feature>
<feature type="region of interest" description="Disordered" evidence="1">
    <location>
        <begin position="153"/>
        <end position="244"/>
    </location>
</feature>
<dbReference type="InterPro" id="IPR011112">
    <property type="entry name" value="Rho-like_N"/>
</dbReference>
<dbReference type="Pfam" id="PF07498">
    <property type="entry name" value="Rho_N"/>
    <property type="match status" value="1"/>
</dbReference>
<protein>
    <recommendedName>
        <fullName evidence="2">Rho termination factor-like N-terminal domain-containing protein</fullName>
    </recommendedName>
</protein>
<evidence type="ECO:0000259" key="2">
    <source>
        <dbReference type="Pfam" id="PF07498"/>
    </source>
</evidence>
<feature type="domain" description="Rho termination factor-like N-terminal" evidence="2">
    <location>
        <begin position="270"/>
        <end position="300"/>
    </location>
</feature>
<evidence type="ECO:0000256" key="1">
    <source>
        <dbReference type="SAM" id="MobiDB-lite"/>
    </source>
</evidence>
<gene>
    <name evidence="3" type="ORF">FSB_LOCUS56395</name>
</gene>
<dbReference type="Gene3D" id="1.10.720.10">
    <property type="match status" value="1"/>
</dbReference>
<feature type="compositionally biased region" description="Low complexity" evidence="1">
    <location>
        <begin position="125"/>
        <end position="135"/>
    </location>
</feature>
<reference evidence="3" key="1">
    <citation type="submission" date="2018-02" db="EMBL/GenBank/DDBJ databases">
        <authorList>
            <person name="Cohen D.B."/>
            <person name="Kent A.D."/>
        </authorList>
    </citation>
    <scope>NUCLEOTIDE SEQUENCE</scope>
</reference>
<dbReference type="GO" id="GO:0006353">
    <property type="term" value="P:DNA-templated transcription termination"/>
    <property type="evidence" value="ECO:0007669"/>
    <property type="project" value="InterPro"/>
</dbReference>
<feature type="region of interest" description="Disordered" evidence="1">
    <location>
        <begin position="91"/>
        <end position="136"/>
    </location>
</feature>
<organism evidence="3">
    <name type="scientific">Fagus sylvatica</name>
    <name type="common">Beechnut</name>
    <dbReference type="NCBI Taxonomy" id="28930"/>
    <lineage>
        <taxon>Eukaryota</taxon>
        <taxon>Viridiplantae</taxon>
        <taxon>Streptophyta</taxon>
        <taxon>Embryophyta</taxon>
        <taxon>Tracheophyta</taxon>
        <taxon>Spermatophyta</taxon>
        <taxon>Magnoliopsida</taxon>
        <taxon>eudicotyledons</taxon>
        <taxon>Gunneridae</taxon>
        <taxon>Pentapetalae</taxon>
        <taxon>rosids</taxon>
        <taxon>fabids</taxon>
        <taxon>Fagales</taxon>
        <taxon>Fagaceae</taxon>
        <taxon>Fagus</taxon>
    </lineage>
</organism>
<feature type="compositionally biased region" description="Pro residues" evidence="1">
    <location>
        <begin position="750"/>
        <end position="767"/>
    </location>
</feature>
<feature type="region of interest" description="Disordered" evidence="1">
    <location>
        <begin position="720"/>
        <end position="790"/>
    </location>
</feature>
<dbReference type="PANTHER" id="PTHR34449">
    <property type="entry name" value="RHO TERMINATION FACTOR"/>
    <property type="match status" value="1"/>
</dbReference>
<feature type="compositionally biased region" description="Polar residues" evidence="1">
    <location>
        <begin position="158"/>
        <end position="172"/>
    </location>
</feature>
<dbReference type="AlphaFoldDB" id="A0A2N9IWI1"/>
<name>A0A2N9IWI1_FAGSY</name>
<proteinExistence type="predicted"/>
<dbReference type="EMBL" id="OIVN01006235">
    <property type="protein sequence ID" value="SPD28513.1"/>
    <property type="molecule type" value="Genomic_DNA"/>
</dbReference>
<accession>A0A2N9IWI1</accession>